<dbReference type="GO" id="GO:0019843">
    <property type="term" value="F:rRNA binding"/>
    <property type="evidence" value="ECO:0007669"/>
    <property type="project" value="UniProtKB-KW"/>
</dbReference>
<keyword evidence="9" id="KW-0699">rRNA-binding</keyword>
<dbReference type="GO" id="GO:0006397">
    <property type="term" value="P:mRNA processing"/>
    <property type="evidence" value="ECO:0007669"/>
    <property type="project" value="UniProtKB-UniRule"/>
</dbReference>
<reference evidence="12 13" key="1">
    <citation type="submission" date="2020-02" db="EMBL/GenBank/DDBJ databases">
        <title>Albibacoteraceae fam. nov., the first described family within the subdivision 4 Verrucomicrobia.</title>
        <authorList>
            <person name="Xi F."/>
        </authorList>
    </citation>
    <scope>NUCLEOTIDE SEQUENCE [LARGE SCALE GENOMIC DNA]</scope>
    <source>
        <strain evidence="12 13">CK1056</strain>
    </source>
</reference>
<feature type="binding site" evidence="9">
    <location>
        <position position="121"/>
    </location>
    <ligand>
        <name>Mg(2+)</name>
        <dbReference type="ChEBI" id="CHEBI:18420"/>
    </ligand>
</feature>
<dbReference type="SMART" id="SM00358">
    <property type="entry name" value="DSRM"/>
    <property type="match status" value="1"/>
</dbReference>
<dbReference type="Pfam" id="PF00035">
    <property type="entry name" value="dsrm"/>
    <property type="match status" value="1"/>
</dbReference>
<dbReference type="GO" id="GO:0005737">
    <property type="term" value="C:cytoplasm"/>
    <property type="evidence" value="ECO:0007669"/>
    <property type="project" value="UniProtKB-SubCell"/>
</dbReference>
<evidence type="ECO:0000256" key="9">
    <source>
        <dbReference type="HAMAP-Rule" id="MF_00104"/>
    </source>
</evidence>
<keyword evidence="8 9" id="KW-0694">RNA-binding</keyword>
<comment type="cofactor">
    <cofactor evidence="9">
        <name>Mg(2+)</name>
        <dbReference type="ChEBI" id="CHEBI:18420"/>
    </cofactor>
</comment>
<dbReference type="SUPFAM" id="SSF54768">
    <property type="entry name" value="dsRNA-binding domain-like"/>
    <property type="match status" value="1"/>
</dbReference>
<dbReference type="PROSITE" id="PS00517">
    <property type="entry name" value="RNASE_3_1"/>
    <property type="match status" value="1"/>
</dbReference>
<evidence type="ECO:0000256" key="7">
    <source>
        <dbReference type="ARBA" id="ARBA00022801"/>
    </source>
</evidence>
<dbReference type="CDD" id="cd00593">
    <property type="entry name" value="RIBOc"/>
    <property type="match status" value="1"/>
</dbReference>
<evidence type="ECO:0000256" key="2">
    <source>
        <dbReference type="ARBA" id="ARBA00010183"/>
    </source>
</evidence>
<keyword evidence="9" id="KW-0963">Cytoplasm</keyword>
<dbReference type="RefSeq" id="WP_163967066.1">
    <property type="nucleotide sequence ID" value="NZ_JAAGNX010000003.1"/>
</dbReference>
<dbReference type="SMART" id="SM00535">
    <property type="entry name" value="RIBOc"/>
    <property type="match status" value="1"/>
</dbReference>
<feature type="active site" evidence="9">
    <location>
        <position position="52"/>
    </location>
</feature>
<comment type="subcellular location">
    <subcellularLocation>
        <location evidence="9">Cytoplasm</location>
    </subcellularLocation>
</comment>
<evidence type="ECO:0000256" key="8">
    <source>
        <dbReference type="ARBA" id="ARBA00022884"/>
    </source>
</evidence>
<name>A0A6B2M6Q4_9BACT</name>
<feature type="binding site" evidence="9">
    <location>
        <position position="124"/>
    </location>
    <ligand>
        <name>Mg(2+)</name>
        <dbReference type="ChEBI" id="CHEBI:18420"/>
    </ligand>
</feature>
<feature type="active site" evidence="9">
    <location>
        <position position="124"/>
    </location>
</feature>
<feature type="domain" description="DRBM" evidence="10">
    <location>
        <begin position="162"/>
        <end position="232"/>
    </location>
</feature>
<dbReference type="GO" id="GO:0003725">
    <property type="term" value="F:double-stranded RNA binding"/>
    <property type="evidence" value="ECO:0007669"/>
    <property type="project" value="TreeGrafter"/>
</dbReference>
<evidence type="ECO:0000256" key="6">
    <source>
        <dbReference type="ARBA" id="ARBA00022759"/>
    </source>
</evidence>
<dbReference type="FunFam" id="1.10.1520.10:FF:000001">
    <property type="entry name" value="Ribonuclease 3"/>
    <property type="match status" value="1"/>
</dbReference>
<keyword evidence="7 9" id="KW-0378">Hydrolase</keyword>
<dbReference type="InterPro" id="IPR011907">
    <property type="entry name" value="RNase_III"/>
</dbReference>
<evidence type="ECO:0000313" key="12">
    <source>
        <dbReference type="EMBL" id="NDV63485.1"/>
    </source>
</evidence>
<evidence type="ECO:0000259" key="11">
    <source>
        <dbReference type="PROSITE" id="PS50142"/>
    </source>
</evidence>
<dbReference type="PROSITE" id="PS50137">
    <property type="entry name" value="DS_RBD"/>
    <property type="match status" value="1"/>
</dbReference>
<comment type="subunit">
    <text evidence="9">Homodimer.</text>
</comment>
<evidence type="ECO:0000256" key="3">
    <source>
        <dbReference type="ARBA" id="ARBA00022552"/>
    </source>
</evidence>
<keyword evidence="9" id="KW-0479">Metal-binding</keyword>
<keyword evidence="9" id="KW-0819">tRNA processing</keyword>
<dbReference type="Gene3D" id="1.10.1520.10">
    <property type="entry name" value="Ribonuclease III domain"/>
    <property type="match status" value="1"/>
</dbReference>
<comment type="function">
    <text evidence="9">Digests double-stranded RNA. Involved in the processing of primary rRNA transcript to yield the immediate precursors to the large and small rRNAs (23S and 16S). Processes some mRNAs, and tRNAs when they are encoded in the rRNA operon. Processes pre-crRNA and tracrRNA of type II CRISPR loci if present in the organism.</text>
</comment>
<dbReference type="GO" id="GO:0008033">
    <property type="term" value="P:tRNA processing"/>
    <property type="evidence" value="ECO:0007669"/>
    <property type="project" value="UniProtKB-KW"/>
</dbReference>
<dbReference type="CDD" id="cd10845">
    <property type="entry name" value="DSRM_RNAse_III_family"/>
    <property type="match status" value="1"/>
</dbReference>
<keyword evidence="9" id="KW-0460">Magnesium</keyword>
<dbReference type="Pfam" id="PF14622">
    <property type="entry name" value="Ribonucleas_3_3"/>
    <property type="match status" value="1"/>
</dbReference>
<keyword evidence="5 9" id="KW-0540">Nuclease</keyword>
<evidence type="ECO:0000256" key="5">
    <source>
        <dbReference type="ARBA" id="ARBA00022722"/>
    </source>
</evidence>
<evidence type="ECO:0000256" key="4">
    <source>
        <dbReference type="ARBA" id="ARBA00022664"/>
    </source>
</evidence>
<dbReference type="InterPro" id="IPR000999">
    <property type="entry name" value="RNase_III_dom"/>
</dbReference>
<feature type="domain" description="RNase III" evidence="11">
    <location>
        <begin position="8"/>
        <end position="135"/>
    </location>
</feature>
<dbReference type="NCBIfam" id="TIGR02191">
    <property type="entry name" value="RNaseIII"/>
    <property type="match status" value="1"/>
</dbReference>
<accession>A0A6B2M6Q4</accession>
<evidence type="ECO:0000256" key="1">
    <source>
        <dbReference type="ARBA" id="ARBA00000109"/>
    </source>
</evidence>
<proteinExistence type="inferred from homology"/>
<dbReference type="Gene3D" id="3.30.160.20">
    <property type="match status" value="1"/>
</dbReference>
<dbReference type="GO" id="GO:0006364">
    <property type="term" value="P:rRNA processing"/>
    <property type="evidence" value="ECO:0007669"/>
    <property type="project" value="UniProtKB-UniRule"/>
</dbReference>
<evidence type="ECO:0000259" key="10">
    <source>
        <dbReference type="PROSITE" id="PS50137"/>
    </source>
</evidence>
<keyword evidence="3 9" id="KW-0698">rRNA processing</keyword>
<dbReference type="PANTHER" id="PTHR11207">
    <property type="entry name" value="RIBONUCLEASE III"/>
    <property type="match status" value="1"/>
</dbReference>
<dbReference type="EC" id="3.1.26.3" evidence="9"/>
<comment type="similarity">
    <text evidence="2">Belongs to the ribonuclease III family.</text>
</comment>
<comment type="catalytic activity">
    <reaction evidence="1 9">
        <text>Endonucleolytic cleavage to 5'-phosphomonoester.</text>
        <dbReference type="EC" id="3.1.26.3"/>
    </reaction>
</comment>
<organism evidence="12 13">
    <name type="scientific">Oceanipulchritudo coccoides</name>
    <dbReference type="NCBI Taxonomy" id="2706888"/>
    <lineage>
        <taxon>Bacteria</taxon>
        <taxon>Pseudomonadati</taxon>
        <taxon>Verrucomicrobiota</taxon>
        <taxon>Opitutia</taxon>
        <taxon>Puniceicoccales</taxon>
        <taxon>Oceanipulchritudinaceae</taxon>
        <taxon>Oceanipulchritudo</taxon>
    </lineage>
</organism>
<dbReference type="HAMAP" id="MF_00104">
    <property type="entry name" value="RNase_III"/>
    <property type="match status" value="1"/>
</dbReference>
<sequence>MAEALAGATALEERMKYQFTDKDLLRRALTHPSYGQEDRKSEHNQRLEFLGDAVLGLVVAERLFAELPQEREGALTRFRSMLVKGNQLCQLARELDLGSYLRLGDAEEAQGGRDRDSILEDAFEAVVGAIYLDGGLEATRQVAREIYGEIETRLDRQTESHNPKGRLQELLQPTLGNESIEYRLVEESGPDHLKHFSVEVWIEGTCKGEGSGPSKKLAEAAAALDALEKMPVQN</sequence>
<protein>
    <recommendedName>
        <fullName evidence="9">Ribonuclease 3</fullName>
        <ecNumber evidence="9">3.1.26.3</ecNumber>
    </recommendedName>
    <alternativeName>
        <fullName evidence="9">Ribonuclease III</fullName>
        <shortName evidence="9">RNase III</shortName>
    </alternativeName>
</protein>
<dbReference type="GO" id="GO:0046872">
    <property type="term" value="F:metal ion binding"/>
    <property type="evidence" value="ECO:0007669"/>
    <property type="project" value="UniProtKB-KW"/>
</dbReference>
<dbReference type="EMBL" id="JAAGNX010000003">
    <property type="protein sequence ID" value="NDV63485.1"/>
    <property type="molecule type" value="Genomic_DNA"/>
</dbReference>
<feature type="binding site" evidence="9">
    <location>
        <position position="48"/>
    </location>
    <ligand>
        <name>Mg(2+)</name>
        <dbReference type="ChEBI" id="CHEBI:18420"/>
    </ligand>
</feature>
<dbReference type="InterPro" id="IPR014720">
    <property type="entry name" value="dsRBD_dom"/>
</dbReference>
<dbReference type="GO" id="GO:0010468">
    <property type="term" value="P:regulation of gene expression"/>
    <property type="evidence" value="ECO:0007669"/>
    <property type="project" value="TreeGrafter"/>
</dbReference>
<dbReference type="PANTHER" id="PTHR11207:SF0">
    <property type="entry name" value="RIBONUCLEASE 3"/>
    <property type="match status" value="1"/>
</dbReference>
<dbReference type="AlphaFoldDB" id="A0A6B2M6Q4"/>
<gene>
    <name evidence="9 12" type="primary">rnc</name>
    <name evidence="12" type="ORF">G0Q06_13555</name>
</gene>
<dbReference type="GO" id="GO:0004525">
    <property type="term" value="F:ribonuclease III activity"/>
    <property type="evidence" value="ECO:0007669"/>
    <property type="project" value="UniProtKB-UniRule"/>
</dbReference>
<keyword evidence="13" id="KW-1185">Reference proteome</keyword>
<dbReference type="Proteomes" id="UP000478417">
    <property type="component" value="Unassembled WGS sequence"/>
</dbReference>
<comment type="caution">
    <text evidence="12">The sequence shown here is derived from an EMBL/GenBank/DDBJ whole genome shotgun (WGS) entry which is preliminary data.</text>
</comment>
<dbReference type="SUPFAM" id="SSF69065">
    <property type="entry name" value="RNase III domain-like"/>
    <property type="match status" value="1"/>
</dbReference>
<evidence type="ECO:0000313" key="13">
    <source>
        <dbReference type="Proteomes" id="UP000478417"/>
    </source>
</evidence>
<dbReference type="PROSITE" id="PS50142">
    <property type="entry name" value="RNASE_3_2"/>
    <property type="match status" value="1"/>
</dbReference>
<dbReference type="InterPro" id="IPR036389">
    <property type="entry name" value="RNase_III_sf"/>
</dbReference>
<keyword evidence="6 9" id="KW-0255">Endonuclease</keyword>
<keyword evidence="4 9" id="KW-0507">mRNA processing</keyword>